<dbReference type="EMBL" id="LRQV01000025">
    <property type="protein sequence ID" value="KXK62149.1"/>
    <property type="molecule type" value="Genomic_DNA"/>
</dbReference>
<feature type="region of interest" description="Disordered" evidence="3">
    <location>
        <begin position="501"/>
        <end position="522"/>
    </location>
</feature>
<evidence type="ECO:0000256" key="2">
    <source>
        <dbReference type="ARBA" id="ARBA00023157"/>
    </source>
</evidence>
<evidence type="ECO:0000313" key="6">
    <source>
        <dbReference type="Proteomes" id="UP000070620"/>
    </source>
</evidence>
<dbReference type="InterPro" id="IPR006558">
    <property type="entry name" value="LamG-like"/>
</dbReference>
<organism evidence="5 6">
    <name type="scientific">Micromonospora rosaria</name>
    <dbReference type="NCBI Taxonomy" id="47874"/>
    <lineage>
        <taxon>Bacteria</taxon>
        <taxon>Bacillati</taxon>
        <taxon>Actinomycetota</taxon>
        <taxon>Actinomycetes</taxon>
        <taxon>Micromonosporales</taxon>
        <taxon>Micromonosporaceae</taxon>
        <taxon>Micromonospora</taxon>
    </lineage>
</organism>
<feature type="compositionally biased region" description="Polar residues" evidence="3">
    <location>
        <begin position="204"/>
        <end position="220"/>
    </location>
</feature>
<feature type="region of interest" description="Disordered" evidence="3">
    <location>
        <begin position="194"/>
        <end position="234"/>
    </location>
</feature>
<dbReference type="Gene3D" id="2.60.40.10">
    <property type="entry name" value="Immunoglobulins"/>
    <property type="match status" value="1"/>
</dbReference>
<protein>
    <recommendedName>
        <fullName evidence="4">LamG-like jellyroll fold domain-containing protein</fullName>
    </recommendedName>
</protein>
<dbReference type="GO" id="GO:0005975">
    <property type="term" value="P:carbohydrate metabolic process"/>
    <property type="evidence" value="ECO:0007669"/>
    <property type="project" value="UniProtKB-ARBA"/>
</dbReference>
<dbReference type="InterPro" id="IPR042837">
    <property type="entry name" value="PTX3"/>
</dbReference>
<feature type="domain" description="LamG-like jellyroll fold" evidence="4">
    <location>
        <begin position="922"/>
        <end position="1067"/>
    </location>
</feature>
<feature type="compositionally biased region" description="Polar residues" evidence="3">
    <location>
        <begin position="501"/>
        <end position="515"/>
    </location>
</feature>
<accession>A0A136PUK0</accession>
<dbReference type="Gene3D" id="2.60.120.200">
    <property type="match status" value="3"/>
</dbReference>
<evidence type="ECO:0000313" key="5">
    <source>
        <dbReference type="EMBL" id="KXK62149.1"/>
    </source>
</evidence>
<feature type="domain" description="LamG-like jellyroll fold" evidence="4">
    <location>
        <begin position="711"/>
        <end position="850"/>
    </location>
</feature>
<evidence type="ECO:0000256" key="1">
    <source>
        <dbReference type="ARBA" id="ARBA00022729"/>
    </source>
</evidence>
<name>A0A136PUK0_9ACTN</name>
<keyword evidence="2" id="KW-1015">Disulfide bond</keyword>
<sequence length="1298" mass="135984">MAEGGTATAGTERQALALAAACDIAVEVLGAASETTKAFAQPSGDLAFESWLEPQWTLQDGGWRTIGTNLQVDDDGLIRPVASTADVAFSPGGSGPFATMTGAGADFTLGWSAPLPTGVIAGDTITYPNVYTDVDLVVRADRAGFSHLLVVKSAAAASNPAVRATHYVVGGSAEVTSVAGGVTITGPQGLLAAAPPATAWDSKPPTSQSDSERQGPNSRQVVPAGSTVHGPADSATVAPVSVEVGDGTLTVAAAPEVFEQPSFPIFIDPTYDKRWTNWAPVNSSSPNSQWTSGTSYPREAARVGSNWDNHSDIWRSHFYFDVSVLRGKRITGTTSVDAYLLHTGWCAGESIGIWQTNSLVSNTASWNGMSDKWLHGGALQTKVGQANGGCGQAPNWMAFNGSNIGHHVQRHADSDFTSITFGLRMASENGGHWARFDPTRVRLTATYQHKPASPAAIRTAPGGTCSTSSPGPWLNVTTPTLYGKANDGDGTVRVQFDLNGPTSPADHTSAWTNSGAERGWTTPKLAEGNYTWRVRGTDGVDNTAWTGNCHFRLDHTPPITPVVARTSATPVVGQPVTLSLTSSDARSGVKQFAYGIGVDARQTFVASTGTASITFTPEAGRTVVYVWAQDHAGNYSARTAFNFFTGRITEVQPRASWRLDGDGLDDSGQDRHLTIDGGVGYGTDRRGHPTAALNLDGTSCAETTPVIRSDVEYSVAGWVKLASKSNDAAVIAQTGSTAPAFVLGYAKDTDQWRLSVTNGDTAAFGAASAVAAAPAVGVWQHLAATVDPVARVMRLYLNGTLAAENTFTFTPWNGESRLLLGCAGSATTTWNRLDGSLDQVGVWQGLLGDSLIGRAMTELPAGLVGDWRMRGSGTEATGRSADAEVPETASWVDDQYGRPESAMQLDGDQCATVTGPVLRTDESFTVAAWVKLAEAGTTNQTVLAQDGTRVSGWYLGTRHSGGAPYWAMAMKATDQETSATEWTGSPNPMTAQVGTWTHLTGVYDATDNRMSLYVNGTLASTATRTAAPWRAEGALTVGCSWYAATRADHVTGAISTARAWRGALTATEVADVHGGNPGVRLAGLWPLDGPASDTPTHLTDVSGNGRDLTVNGTYTWSRDRGFGRDGALGLDLTGTSCAESSGPAVSTDASFTVAAWVMLEQTTADHVLVSQAGPARGGFSLRYAAATDRWQFALPSTGSGTPTWHTAESAQAPELGRWTHLTGVYDLLAGKVRLYVDGVLHGETDGPASPWAATGPLLIGCEGDTGGQRWSPLGGVVDDVRIWTSTLDPDGIAGLSVD</sequence>
<dbReference type="Pfam" id="PF13385">
    <property type="entry name" value="Laminin_G_3"/>
    <property type="match status" value="3"/>
</dbReference>
<dbReference type="SMART" id="SM00560">
    <property type="entry name" value="LamGL"/>
    <property type="match status" value="3"/>
</dbReference>
<feature type="domain" description="LamG-like jellyroll fold" evidence="4">
    <location>
        <begin position="1149"/>
        <end position="1290"/>
    </location>
</feature>
<reference evidence="5 6" key="1">
    <citation type="submission" date="2016-01" db="EMBL/GenBank/DDBJ databases">
        <title>Whole genome sequence and analysis of Micromonospora rosaria DSM 803, which can produce antibacterial substance rosamicin.</title>
        <authorList>
            <person name="Yang H."/>
            <person name="He X."/>
            <person name="Zhu D."/>
        </authorList>
    </citation>
    <scope>NUCLEOTIDE SEQUENCE [LARGE SCALE GENOMIC DNA]</scope>
    <source>
        <strain evidence="5 6">DSM 803</strain>
    </source>
</reference>
<comment type="caution">
    <text evidence="5">The sequence shown here is derived from an EMBL/GenBank/DDBJ whole genome shotgun (WGS) entry which is preliminary data.</text>
</comment>
<evidence type="ECO:0000256" key="3">
    <source>
        <dbReference type="SAM" id="MobiDB-lite"/>
    </source>
</evidence>
<dbReference type="InterPro" id="IPR013320">
    <property type="entry name" value="ConA-like_dom_sf"/>
</dbReference>
<proteinExistence type="predicted"/>
<dbReference type="InterPro" id="IPR013783">
    <property type="entry name" value="Ig-like_fold"/>
</dbReference>
<dbReference type="PANTHER" id="PTHR46943">
    <property type="entry name" value="PENTRAXIN-RELATED PROTEIN PTX3"/>
    <property type="match status" value="1"/>
</dbReference>
<dbReference type="SUPFAM" id="SSF49899">
    <property type="entry name" value="Concanavalin A-like lectins/glucanases"/>
    <property type="match status" value="3"/>
</dbReference>
<keyword evidence="6" id="KW-1185">Reference proteome</keyword>
<dbReference type="GO" id="GO:0006955">
    <property type="term" value="P:immune response"/>
    <property type="evidence" value="ECO:0007669"/>
    <property type="project" value="InterPro"/>
</dbReference>
<dbReference type="PANTHER" id="PTHR46943:SF1">
    <property type="entry name" value="PENTRAXIN-RELATED PROTEIN PTX3"/>
    <property type="match status" value="1"/>
</dbReference>
<evidence type="ECO:0000259" key="4">
    <source>
        <dbReference type="SMART" id="SM00560"/>
    </source>
</evidence>
<keyword evidence="1" id="KW-0732">Signal</keyword>
<gene>
    <name evidence="5" type="ORF">AWW66_09935</name>
</gene>
<dbReference type="Proteomes" id="UP000070620">
    <property type="component" value="Unassembled WGS sequence"/>
</dbReference>